<dbReference type="SUPFAM" id="SSF47473">
    <property type="entry name" value="EF-hand"/>
    <property type="match status" value="1"/>
</dbReference>
<sequence length="515" mass="59051">MRIMARLSVVSTEDQEGVFSENGQFYRVGFHAIRQMQTANVNRRVLRLLCICTVLFLLGMSGLRAQDVEDYYARMLEQEVEVADPVKRPVVAFGFGLLHPLGEIRSPKSNFIDGTFGARVNISTLVGKSKQLKINAYVLYGRLQGIDYGRSYGMNNAKPLVVRDRQWYPNTAFQTEVYEIGFSTEYNFWQLFGKRKNFNPFVSLGAGVLVYTPKGNYLDANDQFYRFWSDGTIRMRAEGTPGASTLSPVRMDRSFETDMKKMNIYGLKSFPPVSAVFPLEAGVDFYLSDRTWLRFFTSIRYTLTDLLDGYDANVAKLYGQKSSPWHDMYAYTGLQFHLDMFSQAESFIVDREFVDIDFDYEVFMSDQDNDGVFDIYDECPDTPEGVAVDSVGCPVDRDRDGVPDYLDKETYTEKGQPVDDEGRLLSDKERSLPALNPPPVERSKAKMQPVSRIWNRRYRFAEQGIPSKFQSVDLDGDGYISYDEILKAIDDYFTGRSDFTPDDIYELNAFFFEQP</sequence>
<proteinExistence type="predicted"/>
<keyword evidence="5" id="KW-1185">Reference proteome</keyword>
<name>A0A0Q4B752_9BACT</name>
<dbReference type="InterPro" id="IPR011992">
    <property type="entry name" value="EF-hand-dom_pair"/>
</dbReference>
<gene>
    <name evidence="4" type="ORF">AL399_07430</name>
</gene>
<dbReference type="Proteomes" id="UP000054172">
    <property type="component" value="Unassembled WGS sequence"/>
</dbReference>
<protein>
    <recommendedName>
        <fullName evidence="3">EF-hand domain-containing protein</fullName>
    </recommendedName>
</protein>
<reference evidence="4" key="1">
    <citation type="submission" date="2015-08" db="EMBL/GenBank/DDBJ databases">
        <title>Candidatus Bacteriodes Periocalifornicus.</title>
        <authorList>
            <person name="McLean J.S."/>
            <person name="Kelley S."/>
        </authorList>
    </citation>
    <scope>NUCLEOTIDE SEQUENCE [LARGE SCALE GENOMIC DNA]</scope>
    <source>
        <strain evidence="4">12B</strain>
    </source>
</reference>
<keyword evidence="2" id="KW-0812">Transmembrane</keyword>
<dbReference type="Gene3D" id="4.10.1080.10">
    <property type="entry name" value="TSP type-3 repeat"/>
    <property type="match status" value="1"/>
</dbReference>
<keyword evidence="2" id="KW-0472">Membrane</keyword>
<feature type="domain" description="EF-hand" evidence="3">
    <location>
        <begin position="460"/>
        <end position="495"/>
    </location>
</feature>
<keyword evidence="2" id="KW-1133">Transmembrane helix</keyword>
<evidence type="ECO:0000256" key="2">
    <source>
        <dbReference type="SAM" id="Phobius"/>
    </source>
</evidence>
<organism evidence="4 5">
    <name type="scientific">Candidatus [Bacteroides] periocalifornicus</name>
    <dbReference type="NCBI Taxonomy" id="1702214"/>
    <lineage>
        <taxon>Bacteria</taxon>
        <taxon>Pseudomonadati</taxon>
        <taxon>Bacteroidota</taxon>
    </lineage>
</organism>
<dbReference type="AlphaFoldDB" id="A0A0Q4B752"/>
<dbReference type="STRING" id="1702214.AL399_07430"/>
<feature type="compositionally biased region" description="Basic and acidic residues" evidence="1">
    <location>
        <begin position="411"/>
        <end position="431"/>
    </location>
</feature>
<dbReference type="InterPro" id="IPR028974">
    <property type="entry name" value="TSP_type-3_rpt"/>
</dbReference>
<feature type="transmembrane region" description="Helical" evidence="2">
    <location>
        <begin position="45"/>
        <end position="63"/>
    </location>
</feature>
<feature type="region of interest" description="Disordered" evidence="1">
    <location>
        <begin position="411"/>
        <end position="442"/>
    </location>
</feature>
<evidence type="ECO:0000313" key="5">
    <source>
        <dbReference type="Proteomes" id="UP000054172"/>
    </source>
</evidence>
<dbReference type="InterPro" id="IPR018247">
    <property type="entry name" value="EF_Hand_1_Ca_BS"/>
</dbReference>
<dbReference type="PROSITE" id="PS00018">
    <property type="entry name" value="EF_HAND_1"/>
    <property type="match status" value="1"/>
</dbReference>
<evidence type="ECO:0000313" key="4">
    <source>
        <dbReference type="EMBL" id="KQM08423.1"/>
    </source>
</evidence>
<dbReference type="Gene3D" id="1.10.238.10">
    <property type="entry name" value="EF-hand"/>
    <property type="match status" value="1"/>
</dbReference>
<evidence type="ECO:0000259" key="3">
    <source>
        <dbReference type="PROSITE" id="PS50222"/>
    </source>
</evidence>
<comment type="caution">
    <text evidence="4">The sequence shown here is derived from an EMBL/GenBank/DDBJ whole genome shotgun (WGS) entry which is preliminary data.</text>
</comment>
<dbReference type="EMBL" id="LIIK01000039">
    <property type="protein sequence ID" value="KQM08423.1"/>
    <property type="molecule type" value="Genomic_DNA"/>
</dbReference>
<dbReference type="SUPFAM" id="SSF103647">
    <property type="entry name" value="TSP type-3 repeat"/>
    <property type="match status" value="1"/>
</dbReference>
<dbReference type="PATRIC" id="fig|1702214.3.peg.1085"/>
<accession>A0A0Q4B752</accession>
<dbReference type="InterPro" id="IPR002048">
    <property type="entry name" value="EF_hand_dom"/>
</dbReference>
<dbReference type="GO" id="GO:0005509">
    <property type="term" value="F:calcium ion binding"/>
    <property type="evidence" value="ECO:0007669"/>
    <property type="project" value="InterPro"/>
</dbReference>
<dbReference type="PROSITE" id="PS50222">
    <property type="entry name" value="EF_HAND_2"/>
    <property type="match status" value="1"/>
</dbReference>
<evidence type="ECO:0000256" key="1">
    <source>
        <dbReference type="SAM" id="MobiDB-lite"/>
    </source>
</evidence>